<comment type="subcellular location">
    <subcellularLocation>
        <location evidence="1">Cell membrane</location>
        <topology evidence="1">Multi-pass membrane protein</topology>
    </subcellularLocation>
</comment>
<evidence type="ECO:0000256" key="6">
    <source>
        <dbReference type="ARBA" id="ARBA00022989"/>
    </source>
</evidence>
<dbReference type="STRING" id="266117.Rxyl_1801"/>
<comment type="similarity">
    <text evidence="2 8">Belongs to the cation transport ATPase (P-type) (TC 3.A.3) family. Type IB subfamily.</text>
</comment>
<dbReference type="InterPro" id="IPR023299">
    <property type="entry name" value="ATPase_P-typ_cyto_dom_N"/>
</dbReference>
<dbReference type="GO" id="GO:0046872">
    <property type="term" value="F:metal ion binding"/>
    <property type="evidence" value="ECO:0007669"/>
    <property type="project" value="UniProtKB-KW"/>
</dbReference>
<dbReference type="NCBIfam" id="TIGR01494">
    <property type="entry name" value="ATPase_P-type"/>
    <property type="match status" value="2"/>
</dbReference>
<feature type="transmembrane region" description="Helical" evidence="8">
    <location>
        <begin position="619"/>
        <end position="637"/>
    </location>
</feature>
<dbReference type="InterPro" id="IPR059000">
    <property type="entry name" value="ATPase_P-type_domA"/>
</dbReference>
<evidence type="ECO:0000256" key="7">
    <source>
        <dbReference type="ARBA" id="ARBA00023136"/>
    </source>
</evidence>
<dbReference type="PhylomeDB" id="Q1AV18"/>
<dbReference type="CDD" id="cd02079">
    <property type="entry name" value="P-type_ATPase_HM"/>
    <property type="match status" value="1"/>
</dbReference>
<keyword evidence="5" id="KW-1278">Translocase</keyword>
<dbReference type="SUPFAM" id="SSF56784">
    <property type="entry name" value="HAD-like"/>
    <property type="match status" value="1"/>
</dbReference>
<dbReference type="RefSeq" id="WP_011564776.1">
    <property type="nucleotide sequence ID" value="NC_008148.1"/>
</dbReference>
<dbReference type="PANTHER" id="PTHR48085:SF5">
    <property type="entry name" value="CADMIUM_ZINC-TRANSPORTING ATPASE HMA4-RELATED"/>
    <property type="match status" value="1"/>
</dbReference>
<sequence>MRHLKRLWRDPARRRLALTVSSGALIGASLMAGHGPGPESAAYPLMVAAALVAGSDIASRAWSSLRARHVGIELLVTIAAGGALVIGEAWEAAAVTFLFLLGATLEAHTMERTRRTLRGLLELAPESAVVLRGGRQVEVPPQSVARGEVVIVRPGATIPVDGVVVGGRASVDEHAVTGESLAVEKGAGAPVYAGAIVQDGLLRVRAEGVGAETTLARIIRRVEEAQEERVPVQRFIDRFARWYTPAIIGLSAAAGTLTGDVRLALTLLVIGCPGALVIAAPVAVVAGIGRAAQRGILIKGGAHLERAGEITALALDKTGTLTEGRPRLTEVVALSPAPALAGGGALTGADGSPWDAARQEVLRWAAAAESGSEHPLARPIVEAAGELGPVPQAEGARISAGRGITATYGDHIIAVGTPGLMEELGIEVSDEARAVLERLRRGGRTAVLVALDGLILGVLGIADTLRAGAREAVEGLRRAGVRRIEMLTGDNLQTARAIAGAAGVDAVHAELLPDEKLERIRELQRERHVVAMVGDGINDAPALAAADVGIAMGAAGTDVAIETAPVALMGDDLGRLPEAVRLSRATLRVIRQNLAVALLTVTGLLLGVLAGHVDMAGGMLVHQLSVLLVVLNGVRLLRA</sequence>
<dbReference type="SFLD" id="SFLDS00003">
    <property type="entry name" value="Haloacid_Dehalogenase"/>
    <property type="match status" value="1"/>
</dbReference>
<dbReference type="PRINTS" id="PR00119">
    <property type="entry name" value="CATATPASE"/>
</dbReference>
<keyword evidence="8" id="KW-0067">ATP-binding</keyword>
<evidence type="ECO:0000256" key="5">
    <source>
        <dbReference type="ARBA" id="ARBA00022967"/>
    </source>
</evidence>
<dbReference type="Gene3D" id="3.40.1110.10">
    <property type="entry name" value="Calcium-transporting ATPase, cytoplasmic domain N"/>
    <property type="match status" value="1"/>
</dbReference>
<feature type="transmembrane region" description="Helical" evidence="8">
    <location>
        <begin position="92"/>
        <end position="110"/>
    </location>
</feature>
<dbReference type="SFLD" id="SFLDG00002">
    <property type="entry name" value="C1.7:_P-type_atpase_like"/>
    <property type="match status" value="1"/>
</dbReference>
<dbReference type="InterPro" id="IPR018303">
    <property type="entry name" value="ATPase_P-typ_P_site"/>
</dbReference>
<accession>Q1AV18</accession>
<protein>
    <submittedName>
        <fullName evidence="10">Heavy metal translocating P-type ATPase</fullName>
    </submittedName>
</protein>
<dbReference type="KEGG" id="rxy:Rxyl_1801"/>
<evidence type="ECO:0000256" key="3">
    <source>
        <dbReference type="ARBA" id="ARBA00022692"/>
    </source>
</evidence>
<feature type="transmembrane region" description="Helical" evidence="8">
    <location>
        <begin position="239"/>
        <end position="257"/>
    </location>
</feature>
<keyword evidence="6 8" id="KW-1133">Transmembrane helix</keyword>
<gene>
    <name evidence="10" type="ordered locus">Rxyl_1801</name>
</gene>
<dbReference type="GO" id="GO:0016887">
    <property type="term" value="F:ATP hydrolysis activity"/>
    <property type="evidence" value="ECO:0007669"/>
    <property type="project" value="InterPro"/>
</dbReference>
<proteinExistence type="inferred from homology"/>
<dbReference type="Gene3D" id="3.40.50.1000">
    <property type="entry name" value="HAD superfamily/HAD-like"/>
    <property type="match status" value="1"/>
</dbReference>
<evidence type="ECO:0000256" key="4">
    <source>
        <dbReference type="ARBA" id="ARBA00022723"/>
    </source>
</evidence>
<dbReference type="InterPro" id="IPR051014">
    <property type="entry name" value="Cation_Transport_ATPase_IB"/>
</dbReference>
<dbReference type="InterPro" id="IPR008250">
    <property type="entry name" value="ATPase_P-typ_transduc_dom_A_sf"/>
</dbReference>
<dbReference type="InterPro" id="IPR023298">
    <property type="entry name" value="ATPase_P-typ_TM_dom_sf"/>
</dbReference>
<dbReference type="InterPro" id="IPR036412">
    <property type="entry name" value="HAD-like_sf"/>
</dbReference>
<keyword evidence="8" id="KW-0547">Nucleotide-binding</keyword>
<keyword evidence="3 8" id="KW-0812">Transmembrane</keyword>
<keyword evidence="8" id="KW-1003">Cell membrane</keyword>
<feature type="transmembrane region" description="Helical" evidence="8">
    <location>
        <begin position="263"/>
        <end position="289"/>
    </location>
</feature>
<reference evidence="10 11" key="1">
    <citation type="submission" date="2006-06" db="EMBL/GenBank/DDBJ databases">
        <title>Complete sequence of Rubrobacter xylanophilus DSM 9941.</title>
        <authorList>
            <consortium name="US DOE Joint Genome Institute"/>
            <person name="Copeland A."/>
            <person name="Lucas S."/>
            <person name="Lapidus A."/>
            <person name="Barry K."/>
            <person name="Detter J.C."/>
            <person name="Glavina del Rio T."/>
            <person name="Hammon N."/>
            <person name="Israni S."/>
            <person name="Dalin E."/>
            <person name="Tice H."/>
            <person name="Pitluck S."/>
            <person name="Munk A.C."/>
            <person name="Brettin T."/>
            <person name="Bruce D."/>
            <person name="Han C."/>
            <person name="Tapia R."/>
            <person name="Gilna P."/>
            <person name="Schmutz J."/>
            <person name="Larimer F."/>
            <person name="Land M."/>
            <person name="Hauser L."/>
            <person name="Kyrpides N."/>
            <person name="Lykidis A."/>
            <person name="da Costa M.S."/>
            <person name="Rainey F.A."/>
            <person name="Empadinhas N."/>
            <person name="Jolivet E."/>
            <person name="Battista J.R."/>
            <person name="Richardson P."/>
        </authorList>
    </citation>
    <scope>NUCLEOTIDE SEQUENCE [LARGE SCALE GENOMIC DNA]</scope>
    <source>
        <strain evidence="11">DSM 9941 / NBRC 16129 / PRD-1</strain>
    </source>
</reference>
<dbReference type="PROSITE" id="PS00154">
    <property type="entry name" value="ATPASE_E1_E2"/>
    <property type="match status" value="1"/>
</dbReference>
<dbReference type="SFLD" id="SFLDF00027">
    <property type="entry name" value="p-type_atpase"/>
    <property type="match status" value="1"/>
</dbReference>
<dbReference type="SUPFAM" id="SSF81653">
    <property type="entry name" value="Calcium ATPase, transduction domain A"/>
    <property type="match status" value="1"/>
</dbReference>
<feature type="domain" description="P-type ATPase A" evidence="9">
    <location>
        <begin position="122"/>
        <end position="223"/>
    </location>
</feature>
<evidence type="ECO:0000256" key="8">
    <source>
        <dbReference type="RuleBase" id="RU362081"/>
    </source>
</evidence>
<dbReference type="Gene3D" id="2.70.150.10">
    <property type="entry name" value="Calcium-transporting ATPase, cytoplasmic transduction domain A"/>
    <property type="match status" value="1"/>
</dbReference>
<dbReference type="Proteomes" id="UP000006637">
    <property type="component" value="Chromosome"/>
</dbReference>
<dbReference type="InterPro" id="IPR027256">
    <property type="entry name" value="P-typ_ATPase_IB"/>
</dbReference>
<evidence type="ECO:0000256" key="2">
    <source>
        <dbReference type="ARBA" id="ARBA00006024"/>
    </source>
</evidence>
<dbReference type="GO" id="GO:0015086">
    <property type="term" value="F:cadmium ion transmembrane transporter activity"/>
    <property type="evidence" value="ECO:0007669"/>
    <property type="project" value="TreeGrafter"/>
</dbReference>
<dbReference type="GO" id="GO:0019829">
    <property type="term" value="F:ATPase-coupled monoatomic cation transmembrane transporter activity"/>
    <property type="evidence" value="ECO:0007669"/>
    <property type="project" value="InterPro"/>
</dbReference>
<dbReference type="PANTHER" id="PTHR48085">
    <property type="entry name" value="CADMIUM/ZINC-TRANSPORTING ATPASE HMA2-RELATED"/>
    <property type="match status" value="1"/>
</dbReference>
<evidence type="ECO:0000256" key="1">
    <source>
        <dbReference type="ARBA" id="ARBA00004651"/>
    </source>
</evidence>
<dbReference type="SUPFAM" id="SSF81665">
    <property type="entry name" value="Calcium ATPase, transmembrane domain M"/>
    <property type="match status" value="1"/>
</dbReference>
<keyword evidence="11" id="KW-1185">Reference proteome</keyword>
<keyword evidence="4 8" id="KW-0479">Metal-binding</keyword>
<dbReference type="HOGENOM" id="CLU_001771_6_4_11"/>
<organism evidence="10 11">
    <name type="scientific">Rubrobacter xylanophilus (strain DSM 9941 / JCM 11954 / NBRC 16129 / PRD-1)</name>
    <dbReference type="NCBI Taxonomy" id="266117"/>
    <lineage>
        <taxon>Bacteria</taxon>
        <taxon>Bacillati</taxon>
        <taxon>Actinomycetota</taxon>
        <taxon>Rubrobacteria</taxon>
        <taxon>Rubrobacterales</taxon>
        <taxon>Rubrobacteraceae</taxon>
        <taxon>Rubrobacter</taxon>
    </lineage>
</organism>
<feature type="transmembrane region" description="Helical" evidence="8">
    <location>
        <begin position="594"/>
        <end position="613"/>
    </location>
</feature>
<dbReference type="FunFam" id="2.70.150.10:FF:000002">
    <property type="entry name" value="Copper-transporting ATPase 1, putative"/>
    <property type="match status" value="1"/>
</dbReference>
<evidence type="ECO:0000313" key="10">
    <source>
        <dbReference type="EMBL" id="ABG04760.1"/>
    </source>
</evidence>
<dbReference type="InterPro" id="IPR023214">
    <property type="entry name" value="HAD_sf"/>
</dbReference>
<dbReference type="Pfam" id="PF00702">
    <property type="entry name" value="Hydrolase"/>
    <property type="match status" value="1"/>
</dbReference>
<dbReference type="OrthoDB" id="7059309at2"/>
<name>Q1AV18_RUBXD</name>
<dbReference type="InterPro" id="IPR044492">
    <property type="entry name" value="P_typ_ATPase_HD_dom"/>
</dbReference>
<dbReference type="NCBIfam" id="TIGR01525">
    <property type="entry name" value="ATPase-IB_hvy"/>
    <property type="match status" value="1"/>
</dbReference>
<dbReference type="GO" id="GO:0005886">
    <property type="term" value="C:plasma membrane"/>
    <property type="evidence" value="ECO:0007669"/>
    <property type="project" value="UniProtKB-SubCell"/>
</dbReference>
<dbReference type="GO" id="GO:0005524">
    <property type="term" value="F:ATP binding"/>
    <property type="evidence" value="ECO:0007669"/>
    <property type="project" value="UniProtKB-UniRule"/>
</dbReference>
<dbReference type="InterPro" id="IPR001757">
    <property type="entry name" value="P_typ_ATPase"/>
</dbReference>
<evidence type="ECO:0000313" key="11">
    <source>
        <dbReference type="Proteomes" id="UP000006637"/>
    </source>
</evidence>
<dbReference type="Pfam" id="PF00122">
    <property type="entry name" value="E1-E2_ATPase"/>
    <property type="match status" value="1"/>
</dbReference>
<dbReference type="AlphaFoldDB" id="Q1AV18"/>
<dbReference type="EMBL" id="CP000386">
    <property type="protein sequence ID" value="ABG04760.1"/>
    <property type="molecule type" value="Genomic_DNA"/>
</dbReference>
<evidence type="ECO:0000259" key="9">
    <source>
        <dbReference type="Pfam" id="PF00122"/>
    </source>
</evidence>
<keyword evidence="7 8" id="KW-0472">Membrane</keyword>
<dbReference type="eggNOG" id="COG2217">
    <property type="taxonomic scope" value="Bacteria"/>
</dbReference>